<evidence type="ECO:0000256" key="8">
    <source>
        <dbReference type="PROSITE-ProRule" id="PRU00221"/>
    </source>
</evidence>
<feature type="repeat" description="WD" evidence="8">
    <location>
        <begin position="12"/>
        <end position="54"/>
    </location>
</feature>
<evidence type="ECO:0000256" key="5">
    <source>
        <dbReference type="ARBA" id="ARBA00022737"/>
    </source>
</evidence>
<evidence type="ECO:0000256" key="7">
    <source>
        <dbReference type="HAMAP-Rule" id="MF_03022"/>
    </source>
</evidence>
<feature type="domain" description="Katanin p80 subunit C-terminal" evidence="9">
    <location>
        <begin position="720"/>
        <end position="877"/>
    </location>
</feature>
<dbReference type="GO" id="GO:0051013">
    <property type="term" value="P:microtubule severing"/>
    <property type="evidence" value="ECO:0007669"/>
    <property type="project" value="UniProtKB-UniRule"/>
</dbReference>
<dbReference type="InterPro" id="IPR036322">
    <property type="entry name" value="WD40_repeat_dom_sf"/>
</dbReference>
<comment type="subcellular location">
    <subcellularLocation>
        <location evidence="1 7">Cytoplasm</location>
        <location evidence="1 7">Cytoskeleton</location>
    </subcellularLocation>
</comment>
<dbReference type="PROSITE" id="PS50294">
    <property type="entry name" value="WD_REPEATS_REGION"/>
    <property type="match status" value="5"/>
</dbReference>
<keyword evidence="6 7" id="KW-0206">Cytoskeleton</keyword>
<dbReference type="FunFam" id="2.130.10.10:FF:000192">
    <property type="entry name" value="Katanin p80 WD40 repeat-containing subunit B1 homolog"/>
    <property type="match status" value="1"/>
</dbReference>
<dbReference type="InterPro" id="IPR019775">
    <property type="entry name" value="WD40_repeat_CS"/>
</dbReference>
<comment type="caution">
    <text evidence="10">The sequence shown here is derived from an EMBL/GenBank/DDBJ whole genome shotgun (WGS) entry which is preliminary data.</text>
</comment>
<dbReference type="InterPro" id="IPR026962">
    <property type="entry name" value="KTNB1"/>
</dbReference>
<dbReference type="HAMAP" id="MF_03022">
    <property type="entry name" value="Katanin_p80_B1"/>
    <property type="match status" value="1"/>
</dbReference>
<evidence type="ECO:0000313" key="11">
    <source>
        <dbReference type="Proteomes" id="UP000326939"/>
    </source>
</evidence>
<dbReference type="SMART" id="SM00320">
    <property type="entry name" value="WD40"/>
    <property type="match status" value="6"/>
</dbReference>
<keyword evidence="11" id="KW-1185">Reference proteome</keyword>
<keyword evidence="2 7" id="KW-0963">Cytoplasm</keyword>
<evidence type="ECO:0000259" key="9">
    <source>
        <dbReference type="Pfam" id="PF13925"/>
    </source>
</evidence>
<dbReference type="Proteomes" id="UP000326939">
    <property type="component" value="Chromosome 10"/>
</dbReference>
<accession>A0A5N5L8V1</accession>
<organism evidence="10 11">
    <name type="scientific">Salix brachista</name>
    <dbReference type="NCBI Taxonomy" id="2182728"/>
    <lineage>
        <taxon>Eukaryota</taxon>
        <taxon>Viridiplantae</taxon>
        <taxon>Streptophyta</taxon>
        <taxon>Embryophyta</taxon>
        <taxon>Tracheophyta</taxon>
        <taxon>Spermatophyta</taxon>
        <taxon>Magnoliopsida</taxon>
        <taxon>eudicotyledons</taxon>
        <taxon>Gunneridae</taxon>
        <taxon>Pentapetalae</taxon>
        <taxon>rosids</taxon>
        <taxon>fabids</taxon>
        <taxon>Malpighiales</taxon>
        <taxon>Salicaceae</taxon>
        <taxon>Saliceae</taxon>
        <taxon>Salix</taxon>
    </lineage>
</organism>
<dbReference type="InterPro" id="IPR001680">
    <property type="entry name" value="WD40_rpt"/>
</dbReference>
<dbReference type="Gene3D" id="2.130.10.10">
    <property type="entry name" value="YVTN repeat-like/Quinoprotein amine dehydrogenase"/>
    <property type="match status" value="2"/>
</dbReference>
<name>A0A5N5L8V1_9ROSI</name>
<comment type="similarity">
    <text evidence="7">Belongs to the WD repeat KATNB1 family.</text>
</comment>
<sequence length="881" mass="96385">MATKRAYKLQEFVAHSSSVNCLKIGRKSSRVLVTGGEDHKVNLWAIGKPNAILSLSGHTSGVDSVSFDSSEVLVAAGAASGTVKLWDLEEAKVVRTLTGHRSNCISVDFHPFGEFFASGSLDTNLKIWDIRKKGCIHTYKGHTRGVNAIRFTPDGRWVVSGGEDNTVKVRTVFFLLVHIMSTVTHTGPMSSPHDKDLTLKDLIFHTWLVELAANILAQHTVPGVKGLRPGLYPILSQVNATDECIRVIFSVSTTSGKLLHDFKCHEGQIQSIDFHPHEFLLATGSADRTVKFWDLETFELIGSAGPETTGVRCLTFNSDGRTLLCGLHESLKVFSWEPRGCHDSVDVGWSKLADLNVHEGKLLGCSYNQSCVGVWVVDISVVCSHIESYAIGNANRFNGHSESKSGAIRNQSVLLENNAKSSLERLSVSQNSDALVKETKSLGRLSVFQNPDPGKEFFKEVLPSTGSAPGTPQRVNLNTGLKTTITGPIAAPKRSSMKFHSAVNAPASNKADVIPVIVPRTNSRSEQVADSRKEIDIAARTMPFSLHLKTTDFRKFSNSREDMDQPTTSIQPPETTGCKATELISVTDRNISPAVKGSIHGITTAERSIGSGNYKSDSTWEPPASYQEENCETRGHKINRDSPSIENQKGGRMRSIMINWEKRGSSSSYEGPTSDISDGTASVVNVLPLSMFKQRGRTPSIKKEMVSATDEDVIADLLEQHGQFVSSMQSRSAKLQVVYRYWERNDVKGAIGAMEKMADHAVVADVISIVADKIEIVTLDICTCLLPLLTNLLESDMDRHSSISVDMLLKLVRTFGSMIYSTLSASTSVGVDIEAEQRLERCNICFVELEKVKRCLLTLTRKGGSVAKHAQELNLALQEVS</sequence>
<feature type="repeat" description="WD" evidence="8">
    <location>
        <begin position="97"/>
        <end position="138"/>
    </location>
</feature>
<dbReference type="PRINTS" id="PR00320">
    <property type="entry name" value="GPROTEINBRPT"/>
</dbReference>
<feature type="repeat" description="WD" evidence="8">
    <location>
        <begin position="55"/>
        <end position="96"/>
    </location>
</feature>
<evidence type="ECO:0000256" key="6">
    <source>
        <dbReference type="ARBA" id="ARBA00023212"/>
    </source>
</evidence>
<keyword evidence="3 8" id="KW-0853">WD repeat</keyword>
<feature type="repeat" description="WD" evidence="8">
    <location>
        <begin position="139"/>
        <end position="169"/>
    </location>
</feature>
<dbReference type="GO" id="GO:0007019">
    <property type="term" value="P:microtubule depolymerization"/>
    <property type="evidence" value="ECO:0007669"/>
    <property type="project" value="TreeGrafter"/>
</dbReference>
<keyword evidence="4 7" id="KW-0493">Microtubule</keyword>
<gene>
    <name evidence="10" type="ORF">DKX38_016737</name>
</gene>
<evidence type="ECO:0000313" key="10">
    <source>
        <dbReference type="EMBL" id="KAB5539204.1"/>
    </source>
</evidence>
<evidence type="ECO:0000256" key="1">
    <source>
        <dbReference type="ARBA" id="ARBA00004245"/>
    </source>
</evidence>
<dbReference type="PANTHER" id="PTHR19845:SF0">
    <property type="entry name" value="KATANIN P80 WD40 REPEAT-CONTAINING SUBUNIT B1"/>
    <property type="match status" value="1"/>
</dbReference>
<dbReference type="GO" id="GO:0008352">
    <property type="term" value="C:katanin complex"/>
    <property type="evidence" value="ECO:0007669"/>
    <property type="project" value="InterPro"/>
</dbReference>
<feature type="repeat" description="WD" evidence="8">
    <location>
        <begin position="262"/>
        <end position="303"/>
    </location>
</feature>
<comment type="function">
    <text evidence="7">May participate in a complex which severs microtubules in an ATP-dependent manner. Microtubule severing may promote rapid reorganization of cellular microtubule arrays.</text>
</comment>
<dbReference type="InterPro" id="IPR028021">
    <property type="entry name" value="Katanin_C-terminal"/>
</dbReference>
<protein>
    <recommendedName>
        <fullName evidence="7">Katanin p80 WD40 repeat-containing subunit B1 homolog</fullName>
    </recommendedName>
</protein>
<dbReference type="PROSITE" id="PS00678">
    <property type="entry name" value="WD_REPEATS_1"/>
    <property type="match status" value="1"/>
</dbReference>
<dbReference type="InterPro" id="IPR015943">
    <property type="entry name" value="WD40/YVTN_repeat-like_dom_sf"/>
</dbReference>
<evidence type="ECO:0000256" key="3">
    <source>
        <dbReference type="ARBA" id="ARBA00022574"/>
    </source>
</evidence>
<dbReference type="CDD" id="cd00200">
    <property type="entry name" value="WD40"/>
    <property type="match status" value="1"/>
</dbReference>
<proteinExistence type="inferred from homology"/>
<dbReference type="EMBL" id="VDCV01000010">
    <property type="protein sequence ID" value="KAB5539204.1"/>
    <property type="molecule type" value="Genomic_DNA"/>
</dbReference>
<dbReference type="AlphaFoldDB" id="A0A5N5L8V1"/>
<evidence type="ECO:0000256" key="2">
    <source>
        <dbReference type="ARBA" id="ARBA00022490"/>
    </source>
</evidence>
<reference evidence="11" key="1">
    <citation type="journal article" date="2019" name="Gigascience">
        <title>De novo genome assembly of the endangered Acer yangbiense, a plant species with extremely small populations endemic to Yunnan Province, China.</title>
        <authorList>
            <person name="Yang J."/>
            <person name="Wariss H.M."/>
            <person name="Tao L."/>
            <person name="Zhang R."/>
            <person name="Yun Q."/>
            <person name="Hollingsworth P."/>
            <person name="Dao Z."/>
            <person name="Luo G."/>
            <person name="Guo H."/>
            <person name="Ma Y."/>
            <person name="Sun W."/>
        </authorList>
    </citation>
    <scope>NUCLEOTIDE SEQUENCE [LARGE SCALE GENOMIC DNA]</scope>
    <source>
        <strain evidence="11">cv. br00</strain>
    </source>
</reference>
<dbReference type="Pfam" id="PF00400">
    <property type="entry name" value="WD40"/>
    <property type="match status" value="5"/>
</dbReference>
<dbReference type="GO" id="GO:0005874">
    <property type="term" value="C:microtubule"/>
    <property type="evidence" value="ECO:0007669"/>
    <property type="project" value="UniProtKB-KW"/>
</dbReference>
<dbReference type="GO" id="GO:0008017">
    <property type="term" value="F:microtubule binding"/>
    <property type="evidence" value="ECO:0007669"/>
    <property type="project" value="UniProtKB-UniRule"/>
</dbReference>
<keyword evidence="5" id="KW-0677">Repeat</keyword>
<dbReference type="GO" id="GO:0005737">
    <property type="term" value="C:cytoplasm"/>
    <property type="evidence" value="ECO:0007669"/>
    <property type="project" value="UniProtKB-UniRule"/>
</dbReference>
<dbReference type="PROSITE" id="PS50082">
    <property type="entry name" value="WD_REPEATS_2"/>
    <property type="match status" value="5"/>
</dbReference>
<evidence type="ECO:0000256" key="4">
    <source>
        <dbReference type="ARBA" id="ARBA00022701"/>
    </source>
</evidence>
<dbReference type="SUPFAM" id="SSF50978">
    <property type="entry name" value="WD40 repeat-like"/>
    <property type="match status" value="1"/>
</dbReference>
<dbReference type="Pfam" id="PF13925">
    <property type="entry name" value="Katanin_con80"/>
    <property type="match status" value="1"/>
</dbReference>
<dbReference type="InterPro" id="IPR020472">
    <property type="entry name" value="WD40_PAC1"/>
</dbReference>
<dbReference type="PANTHER" id="PTHR19845">
    <property type="entry name" value="KATANIN P80 SUBUNIT"/>
    <property type="match status" value="1"/>
</dbReference>